<dbReference type="SUPFAM" id="SSF50891">
    <property type="entry name" value="Cyclophilin-like"/>
    <property type="match status" value="1"/>
</dbReference>
<feature type="chain" id="PRO_5026217365" evidence="1">
    <location>
        <begin position="23"/>
        <end position="226"/>
    </location>
</feature>
<name>A0A6I6JRD9_9BACT</name>
<dbReference type="InterPro" id="IPR029000">
    <property type="entry name" value="Cyclophilin-like_dom_sf"/>
</dbReference>
<evidence type="ECO:0000259" key="3">
    <source>
        <dbReference type="Pfam" id="PF18962"/>
    </source>
</evidence>
<evidence type="ECO:0000256" key="1">
    <source>
        <dbReference type="SAM" id="SignalP"/>
    </source>
</evidence>
<dbReference type="Gene3D" id="2.40.100.20">
    <property type="match status" value="1"/>
</dbReference>
<feature type="domain" description="Cyclophilin-like" evidence="2">
    <location>
        <begin position="31"/>
        <end position="139"/>
    </location>
</feature>
<evidence type="ECO:0000259" key="2">
    <source>
        <dbReference type="Pfam" id="PF18050"/>
    </source>
</evidence>
<feature type="domain" description="Secretion system C-terminal sorting" evidence="3">
    <location>
        <begin position="161"/>
        <end position="224"/>
    </location>
</feature>
<protein>
    <submittedName>
        <fullName evidence="4">T9SS type A sorting domain-containing protein</fullName>
    </submittedName>
</protein>
<dbReference type="AlphaFoldDB" id="A0A6I6JRD9"/>
<proteinExistence type="predicted"/>
<feature type="signal peptide" evidence="1">
    <location>
        <begin position="1"/>
        <end position="22"/>
    </location>
</feature>
<accession>A0A6I6JRD9</accession>
<dbReference type="Proteomes" id="UP000428260">
    <property type="component" value="Chromosome"/>
</dbReference>
<keyword evidence="5" id="KW-1185">Reference proteome</keyword>
<dbReference type="InterPro" id="IPR041183">
    <property type="entry name" value="Cyclophilin-like"/>
</dbReference>
<organism evidence="4 5">
    <name type="scientific">Maribellus comscasis</name>
    <dbReference type="NCBI Taxonomy" id="2681766"/>
    <lineage>
        <taxon>Bacteria</taxon>
        <taxon>Pseudomonadati</taxon>
        <taxon>Bacteroidota</taxon>
        <taxon>Bacteroidia</taxon>
        <taxon>Marinilabiliales</taxon>
        <taxon>Prolixibacteraceae</taxon>
        <taxon>Maribellus</taxon>
    </lineage>
</organism>
<gene>
    <name evidence="4" type="ORF">GM418_03330</name>
</gene>
<reference evidence="4 5" key="1">
    <citation type="submission" date="2019-11" db="EMBL/GenBank/DDBJ databases">
        <authorList>
            <person name="Zheng R.K."/>
            <person name="Sun C.M."/>
        </authorList>
    </citation>
    <scope>NUCLEOTIDE SEQUENCE [LARGE SCALE GENOMIC DNA]</scope>
    <source>
        <strain evidence="4 5">WC007</strain>
    </source>
</reference>
<evidence type="ECO:0000313" key="5">
    <source>
        <dbReference type="Proteomes" id="UP000428260"/>
    </source>
</evidence>
<dbReference type="EMBL" id="CP046401">
    <property type="protein sequence ID" value="QGY42717.1"/>
    <property type="molecule type" value="Genomic_DNA"/>
</dbReference>
<dbReference type="InterPro" id="IPR026444">
    <property type="entry name" value="Secre_tail"/>
</dbReference>
<dbReference type="KEGG" id="mcos:GM418_03330"/>
<dbReference type="RefSeq" id="WP_158863135.1">
    <property type="nucleotide sequence ID" value="NZ_CP046401.1"/>
</dbReference>
<evidence type="ECO:0000313" key="4">
    <source>
        <dbReference type="EMBL" id="QGY42717.1"/>
    </source>
</evidence>
<dbReference type="Pfam" id="PF18962">
    <property type="entry name" value="Por_Secre_tail"/>
    <property type="match status" value="1"/>
</dbReference>
<sequence>MRYISFKTLLLAMSFLTIRISAQETKIKLTINNQTELTAALVDNSSVTALIELLKKDPLTIEMRDYGNMEKVGAIGTTLPRNDEQITTEPGDIILYQGNALVIYYAPNSWNFTRLGKIDNVTRDELKAILGDGNITVTLALADTTTSTGNMKTGENRYEVVPNPVTDFLRVKGQFSNLSLTNLQGNELLRTAQNNLSVNNLNSGLYLLKIESDYGRTVTKKILIKK</sequence>
<keyword evidence="1" id="KW-0732">Signal</keyword>
<dbReference type="Pfam" id="PF18050">
    <property type="entry name" value="Cyclophil_like2"/>
    <property type="match status" value="1"/>
</dbReference>
<dbReference type="NCBIfam" id="TIGR04183">
    <property type="entry name" value="Por_Secre_tail"/>
    <property type="match status" value="1"/>
</dbReference>